<gene>
    <name evidence="2" type="primary">TPHA0D04640</name>
    <name evidence="2" type="ordered locus">TPHA_0D04640</name>
</gene>
<evidence type="ECO:0000313" key="2">
    <source>
        <dbReference type="EMBL" id="CCE63098.1"/>
    </source>
</evidence>
<dbReference type="AlphaFoldDB" id="G8BS23"/>
<name>G8BS23_TETPH</name>
<dbReference type="KEGG" id="tpf:TPHA_0D04640"/>
<dbReference type="EMBL" id="HE612859">
    <property type="protein sequence ID" value="CCE63098.1"/>
    <property type="molecule type" value="Genomic_DNA"/>
</dbReference>
<proteinExistence type="predicted"/>
<feature type="region of interest" description="Disordered" evidence="1">
    <location>
        <begin position="34"/>
        <end position="81"/>
    </location>
</feature>
<dbReference type="HOGENOM" id="CLU_307403_0_0_1"/>
<dbReference type="GeneID" id="11534272"/>
<keyword evidence="3" id="KW-1185">Reference proteome</keyword>
<sequence length="962" mass="111324">MSAYTGNMNKDNKRILQSIDEPWFSLKFRKVSPSVKEYGSQSKGDLDSKKCSETEPVTPESETVSPIAPIKPVNSSQHSKPVADIEKSIEIDHMLNADEKLDPLAGLLPLFMSIERAETSIETISSSQALLFLDGNEDVINSYLMRLFKLHTKIVSRYTEFIAIALNINNTQEDLIRGKEYVTKGRLNERLINHCLKPLLEIIENYKNHMKINGINVSVINNDNIIEFIQSFIIDITHMLEEIPLKFHYDWELHIGDLNRLLMLLSVKDQEVYRLNSLHRYNIIAPVVAVNYSPNNGKESDIKNHMCNYYFNLSKVQHSSLARIVTLSKCLCIENTNVYQKSMAQLAIDKIISKLLNKQVNLKQSMGGTTILMKYFTLLSLFFGSTSSSQLSGMERSSLHYFWNEFANEYHLNYSSLRKPVNCKYRQKEINYSMFYFNNAPLFSLISIVETIIMNKKLNPFFCVYKSSDDFEIKSVSLSNWKILIEQMDDTLLHSNKLLFKKFLMLNVAISQPFILPWLLFYISVASEVANVTDRHVLLLWKDLLQNLLPWDDIVTYLNESIDMVNKHSINSKTLRALIKNIKSCSLYDLLYYMMYESNFQEISMCEGFIWFDSLASKIKQASITTNESLMKFKSYNASEDSLIYDDDDQVYTKMWTRALLIILLIKNVINDYPELIDVSIRGQSLTNSSCIKNSDSLTNDYLFDWGFELNNNNAVIIDDTLHGRNRIFKFSYIPDFQDFDKNGDITWGYSLISNYDYIYSNDFNSEEDGNFFQRYSRRLLSAHNDYSEDKSKKYLPKLENNYFMVDTLAWLKHSNKLKRFIAEEKVKVILSVSILNDLNELKNYSEHESVRSSASRVMIVINYLYAMNQINILKEFESPISKALKNIDGSQILNFNGKFKNDLLTKENGPGQQLNMIELRMDNVVVVSDDKLSLATFKKKGYNVVSTKVLFSVASLQDWLL</sequence>
<dbReference type="RefSeq" id="XP_003685532.1">
    <property type="nucleotide sequence ID" value="XM_003685484.1"/>
</dbReference>
<organism evidence="2 3">
    <name type="scientific">Tetrapisispora phaffii (strain ATCC 24235 / CBS 4417 / NBRC 1672 / NRRL Y-8282 / UCD 70-5)</name>
    <name type="common">Yeast</name>
    <name type="synonym">Fabospora phaffii</name>
    <dbReference type="NCBI Taxonomy" id="1071381"/>
    <lineage>
        <taxon>Eukaryota</taxon>
        <taxon>Fungi</taxon>
        <taxon>Dikarya</taxon>
        <taxon>Ascomycota</taxon>
        <taxon>Saccharomycotina</taxon>
        <taxon>Saccharomycetes</taxon>
        <taxon>Saccharomycetales</taxon>
        <taxon>Saccharomycetaceae</taxon>
        <taxon>Tetrapisispora</taxon>
    </lineage>
</organism>
<dbReference type="eggNOG" id="ENOG502QQKF">
    <property type="taxonomic scope" value="Eukaryota"/>
</dbReference>
<dbReference type="Proteomes" id="UP000005666">
    <property type="component" value="Chromosome 4"/>
</dbReference>
<evidence type="ECO:0000256" key="1">
    <source>
        <dbReference type="SAM" id="MobiDB-lite"/>
    </source>
</evidence>
<feature type="compositionally biased region" description="Low complexity" evidence="1">
    <location>
        <begin position="54"/>
        <end position="66"/>
    </location>
</feature>
<accession>G8BS23</accession>
<evidence type="ECO:0000313" key="3">
    <source>
        <dbReference type="Proteomes" id="UP000005666"/>
    </source>
</evidence>
<dbReference type="STRING" id="1071381.G8BS23"/>
<reference evidence="2 3" key="1">
    <citation type="journal article" date="2011" name="Proc. Natl. Acad. Sci. U.S.A.">
        <title>Evolutionary erosion of yeast sex chromosomes by mating-type switching accidents.</title>
        <authorList>
            <person name="Gordon J.L."/>
            <person name="Armisen D."/>
            <person name="Proux-Wera E."/>
            <person name="Oheigeartaigh S.S."/>
            <person name="Byrne K.P."/>
            <person name="Wolfe K.H."/>
        </authorList>
    </citation>
    <scope>NUCLEOTIDE SEQUENCE [LARGE SCALE GENOMIC DNA]</scope>
    <source>
        <strain evidence="3">ATCC 24235 / CBS 4417 / NBRC 1672 / NRRL Y-8282 / UCD 70-5</strain>
    </source>
</reference>
<protein>
    <submittedName>
        <fullName evidence="2">Uncharacterized protein</fullName>
    </submittedName>
</protein>
<feature type="compositionally biased region" description="Basic and acidic residues" evidence="1">
    <location>
        <begin position="44"/>
        <end position="53"/>
    </location>
</feature>